<accession>A0A8D8KSH4</accession>
<dbReference type="AlphaFoldDB" id="A0A8D8KSH4"/>
<evidence type="ECO:0000256" key="1">
    <source>
        <dbReference type="SAM" id="MobiDB-lite"/>
    </source>
</evidence>
<evidence type="ECO:0000313" key="2">
    <source>
        <dbReference type="EMBL" id="CAG6598100.1"/>
    </source>
</evidence>
<feature type="compositionally biased region" description="Low complexity" evidence="1">
    <location>
        <begin position="38"/>
        <end position="51"/>
    </location>
</feature>
<dbReference type="EMBL" id="HBUE01340338">
    <property type="protein sequence ID" value="CAG6598100.1"/>
    <property type="molecule type" value="Transcribed_RNA"/>
</dbReference>
<organism evidence="2">
    <name type="scientific">Culex pipiens</name>
    <name type="common">House mosquito</name>
    <dbReference type="NCBI Taxonomy" id="7175"/>
    <lineage>
        <taxon>Eukaryota</taxon>
        <taxon>Metazoa</taxon>
        <taxon>Ecdysozoa</taxon>
        <taxon>Arthropoda</taxon>
        <taxon>Hexapoda</taxon>
        <taxon>Insecta</taxon>
        <taxon>Pterygota</taxon>
        <taxon>Neoptera</taxon>
        <taxon>Endopterygota</taxon>
        <taxon>Diptera</taxon>
        <taxon>Nematocera</taxon>
        <taxon>Culicoidea</taxon>
        <taxon>Culicidae</taxon>
        <taxon>Culicinae</taxon>
        <taxon>Culicini</taxon>
        <taxon>Culex</taxon>
        <taxon>Culex</taxon>
    </lineage>
</organism>
<protein>
    <submittedName>
        <fullName evidence="2">(northern house mosquito) hypothetical protein</fullName>
    </submittedName>
</protein>
<sequence length="141" mass="14841">MTTPTTTTADNSVIGAHKSLAAAATGTTSTRFKGSRVSNSSKTSNSSTSTSDKGRVVTDDNDVTRGLAEGATTTTETISEFNFLLQDYTPAGMRVTRAVGMTTAAGPEPDKPRITVSRIRRVEAAAAADVEMCFKFNEIIL</sequence>
<reference evidence="2" key="1">
    <citation type="submission" date="2021-05" db="EMBL/GenBank/DDBJ databases">
        <authorList>
            <person name="Alioto T."/>
            <person name="Alioto T."/>
            <person name="Gomez Garrido J."/>
        </authorList>
    </citation>
    <scope>NUCLEOTIDE SEQUENCE</scope>
</reference>
<name>A0A8D8KSH4_CULPI</name>
<dbReference type="EMBL" id="HBUE01233477">
    <property type="protein sequence ID" value="CAG6545937.1"/>
    <property type="molecule type" value="Transcribed_RNA"/>
</dbReference>
<proteinExistence type="predicted"/>
<feature type="region of interest" description="Disordered" evidence="1">
    <location>
        <begin position="22"/>
        <end position="71"/>
    </location>
</feature>